<dbReference type="RefSeq" id="WP_052883965.1">
    <property type="nucleotide sequence ID" value="NZ_CP009961.1"/>
</dbReference>
<name>A0A0F7FH60_9CREN</name>
<dbReference type="Proteomes" id="UP000067434">
    <property type="component" value="Chromosome"/>
</dbReference>
<organism evidence="1 2">
    <name type="scientific">Infirmifilum uzonense</name>
    <dbReference type="NCBI Taxonomy" id="1550241"/>
    <lineage>
        <taxon>Archaea</taxon>
        <taxon>Thermoproteota</taxon>
        <taxon>Thermoprotei</taxon>
        <taxon>Thermofilales</taxon>
        <taxon>Thermofilaceae</taxon>
        <taxon>Infirmifilum</taxon>
    </lineage>
</organism>
<dbReference type="EMBL" id="CP009961">
    <property type="protein sequence ID" value="AKG38545.1"/>
    <property type="molecule type" value="Genomic_DNA"/>
</dbReference>
<gene>
    <name evidence="1" type="ORF">MA03_03585</name>
</gene>
<dbReference type="InterPro" id="IPR009057">
    <property type="entry name" value="Homeodomain-like_sf"/>
</dbReference>
<keyword evidence="2" id="KW-1185">Reference proteome</keyword>
<dbReference type="OrthoDB" id="42697at2157"/>
<protein>
    <recommendedName>
        <fullName evidence="3">HTH cro/C1-type domain-containing protein</fullName>
    </recommendedName>
</protein>
<proteinExistence type="predicted"/>
<dbReference type="Pfam" id="PF13384">
    <property type="entry name" value="HTH_23"/>
    <property type="match status" value="1"/>
</dbReference>
<reference evidence="1 2" key="1">
    <citation type="journal article" date="2015" name="Stand. Genomic Sci.">
        <title>Complete genome sequence of and proposal of Thermofilum uzonense sp. nov. a novel hyperthermophilic crenarchaeon and emended description of the genus Thermofilum.</title>
        <authorList>
            <person name="Toshchakov S.V."/>
            <person name="Korzhenkov A.A."/>
            <person name="Samarov N.I."/>
            <person name="Mazunin I.O."/>
            <person name="Mozhey O.I."/>
            <person name="Shmyr I.S."/>
            <person name="Derbikova K.S."/>
            <person name="Taranov E.A."/>
            <person name="Dominova I.N."/>
            <person name="Bonch-Osmolovskaya E.A."/>
            <person name="Patrushev M.V."/>
            <person name="Podosokorskaya O.A."/>
            <person name="Kublanov I.V."/>
        </authorList>
    </citation>
    <scope>NUCLEOTIDE SEQUENCE [LARGE SCALE GENOMIC DNA]</scope>
    <source>
        <strain evidence="1 2">1807-2</strain>
    </source>
</reference>
<evidence type="ECO:0000313" key="2">
    <source>
        <dbReference type="Proteomes" id="UP000067434"/>
    </source>
</evidence>
<dbReference type="Gene3D" id="1.10.10.60">
    <property type="entry name" value="Homeodomain-like"/>
    <property type="match status" value="1"/>
</dbReference>
<dbReference type="PATRIC" id="fig|1550241.5.peg.759"/>
<dbReference type="HOGENOM" id="CLU_2519957_0_0_2"/>
<dbReference type="AlphaFoldDB" id="A0A0F7FH60"/>
<dbReference type="SUPFAM" id="SSF46689">
    <property type="entry name" value="Homeodomain-like"/>
    <property type="match status" value="1"/>
</dbReference>
<evidence type="ECO:0008006" key="3">
    <source>
        <dbReference type="Google" id="ProtNLM"/>
    </source>
</evidence>
<evidence type="ECO:0000313" key="1">
    <source>
        <dbReference type="EMBL" id="AKG38545.1"/>
    </source>
</evidence>
<dbReference type="KEGG" id="thf:MA03_03585"/>
<dbReference type="GeneID" id="25401282"/>
<accession>A0A0F7FH60</accession>
<sequence length="84" mass="9249">MSTVFGLFDKYVGPAMRRALAVELYNRGFKIGEIAEILGVSRSLVSRYLNGSRGSRAGDIPEDVFNTSKALLMKLKARVLGHTM</sequence>